<dbReference type="OrthoDB" id="9801152at2"/>
<dbReference type="GO" id="GO:0005886">
    <property type="term" value="C:plasma membrane"/>
    <property type="evidence" value="ECO:0007669"/>
    <property type="project" value="UniProtKB-SubCell"/>
</dbReference>
<comment type="caution">
    <text evidence="8">The sequence shown here is derived from an EMBL/GenBank/DDBJ whole genome shotgun (WGS) entry which is preliminary data.</text>
</comment>
<dbReference type="EMBL" id="VSFF01000004">
    <property type="protein sequence ID" value="TYC16157.1"/>
    <property type="molecule type" value="Genomic_DNA"/>
</dbReference>
<evidence type="ECO:0000256" key="5">
    <source>
        <dbReference type="ARBA" id="ARBA00023136"/>
    </source>
</evidence>
<keyword evidence="2" id="KW-1003">Cell membrane</keyword>
<feature type="compositionally biased region" description="Basic residues" evidence="6">
    <location>
        <begin position="62"/>
        <end position="81"/>
    </location>
</feature>
<dbReference type="Pfam" id="PF09924">
    <property type="entry name" value="LPG_synthase_C"/>
    <property type="match status" value="1"/>
</dbReference>
<sequence>MAAAAPSDLGLRATRRRGGDRPAHHGAARRHARPRPARPGQRTAAVGADGGRARPPPPAPARPHRGRLRHGGAGRLPRRRRPEGGDQPSDRGRLARVRGAHRGDGAGPAPAGAAHGQGGPLGCLHRPGHRRPLRLRRGAAQDQRGSADLPSAHASAALGDVRADRQRNPGAPAQPERVPAQLAGGTADDHDARRTPGLGHPRPHRVPRADQDVPGAAGDHRRRRARHGLRRQDDQHRTAASDSRAGRRRPARRSRRPLTPGLEHGAEGPSFYRWDSGSLALLTHRRLLDDRARWAVGRRVDGEPVAFRRYVPCARGAAISLDAMRRRPDAPNGVHERMIADIVPWGRRHGVDEVSLNFATSRTLLDTADQPPRRPGCCGTSTASSACARITVCPSHGRESKLATHASD</sequence>
<dbReference type="AlphaFoldDB" id="A0A5D0UDJ6"/>
<dbReference type="InterPro" id="IPR024320">
    <property type="entry name" value="LPG_synthase_C"/>
</dbReference>
<evidence type="ECO:0000259" key="7">
    <source>
        <dbReference type="Pfam" id="PF09924"/>
    </source>
</evidence>
<feature type="compositionally biased region" description="Basic residues" evidence="6">
    <location>
        <begin position="24"/>
        <end position="36"/>
    </location>
</feature>
<name>A0A5D0UDJ6_9ACTN</name>
<keyword evidence="3" id="KW-0812">Transmembrane</keyword>
<gene>
    <name evidence="8" type="ORF">FXF65_12140</name>
</gene>
<feature type="compositionally biased region" description="Basic and acidic residues" evidence="6">
    <location>
        <begin position="82"/>
        <end position="93"/>
    </location>
</feature>
<keyword evidence="9" id="KW-1185">Reference proteome</keyword>
<dbReference type="InterPro" id="IPR051211">
    <property type="entry name" value="PG_lysyltransferase"/>
</dbReference>
<evidence type="ECO:0000256" key="2">
    <source>
        <dbReference type="ARBA" id="ARBA00022475"/>
    </source>
</evidence>
<dbReference type="PANTHER" id="PTHR34697">
    <property type="entry name" value="PHOSPHATIDYLGLYCEROL LYSYLTRANSFERASE"/>
    <property type="match status" value="1"/>
</dbReference>
<dbReference type="GO" id="GO:0016755">
    <property type="term" value="F:aminoacyltransferase activity"/>
    <property type="evidence" value="ECO:0007669"/>
    <property type="project" value="TreeGrafter"/>
</dbReference>
<dbReference type="PANTHER" id="PTHR34697:SF2">
    <property type="entry name" value="PHOSPHATIDYLGLYCEROL LYSYLTRANSFERASE"/>
    <property type="match status" value="1"/>
</dbReference>
<feature type="compositionally biased region" description="Basic residues" evidence="6">
    <location>
        <begin position="246"/>
        <end position="256"/>
    </location>
</feature>
<evidence type="ECO:0000256" key="4">
    <source>
        <dbReference type="ARBA" id="ARBA00022989"/>
    </source>
</evidence>
<feature type="compositionally biased region" description="Basic residues" evidence="6">
    <location>
        <begin position="220"/>
        <end position="229"/>
    </location>
</feature>
<protein>
    <submittedName>
        <fullName evidence="8">DUF2156 domain-containing protein</fullName>
    </submittedName>
</protein>
<keyword evidence="4" id="KW-1133">Transmembrane helix</keyword>
<evidence type="ECO:0000256" key="1">
    <source>
        <dbReference type="ARBA" id="ARBA00004651"/>
    </source>
</evidence>
<reference evidence="8 9" key="1">
    <citation type="submission" date="2019-08" db="EMBL/GenBank/DDBJ databases">
        <title>Actinomadura sp. nov. CYP1-5 isolated from mountain soil.</title>
        <authorList>
            <person name="Songsumanus A."/>
            <person name="Kuncharoen N."/>
            <person name="Kudo T."/>
            <person name="Yuki M."/>
            <person name="Igarashi Y."/>
            <person name="Tanasupawat S."/>
        </authorList>
    </citation>
    <scope>NUCLEOTIDE SEQUENCE [LARGE SCALE GENOMIC DNA]</scope>
    <source>
        <strain evidence="8 9">GKU157</strain>
    </source>
</reference>
<dbReference type="GO" id="GO:0055091">
    <property type="term" value="P:phospholipid homeostasis"/>
    <property type="evidence" value="ECO:0007669"/>
    <property type="project" value="TreeGrafter"/>
</dbReference>
<proteinExistence type="predicted"/>
<evidence type="ECO:0000256" key="6">
    <source>
        <dbReference type="SAM" id="MobiDB-lite"/>
    </source>
</evidence>
<evidence type="ECO:0000313" key="8">
    <source>
        <dbReference type="EMBL" id="TYC16157.1"/>
    </source>
</evidence>
<feature type="region of interest" description="Disordered" evidence="6">
    <location>
        <begin position="1"/>
        <end position="269"/>
    </location>
</feature>
<comment type="subcellular location">
    <subcellularLocation>
        <location evidence="1">Cell membrane</location>
        <topology evidence="1">Multi-pass membrane protein</topology>
    </subcellularLocation>
</comment>
<accession>A0A5D0UDJ6</accession>
<organism evidence="8 9">
    <name type="scientific">Actinomadura syzygii</name>
    <dbReference type="NCBI Taxonomy" id="1427538"/>
    <lineage>
        <taxon>Bacteria</taxon>
        <taxon>Bacillati</taxon>
        <taxon>Actinomycetota</taxon>
        <taxon>Actinomycetes</taxon>
        <taxon>Streptosporangiales</taxon>
        <taxon>Thermomonosporaceae</taxon>
        <taxon>Actinomadura</taxon>
    </lineage>
</organism>
<feature type="compositionally biased region" description="Basic residues" evidence="6">
    <location>
        <begin position="126"/>
        <end position="137"/>
    </location>
</feature>
<evidence type="ECO:0000313" key="9">
    <source>
        <dbReference type="Proteomes" id="UP000322634"/>
    </source>
</evidence>
<evidence type="ECO:0000256" key="3">
    <source>
        <dbReference type="ARBA" id="ARBA00022692"/>
    </source>
</evidence>
<feature type="compositionally biased region" description="Basic and acidic residues" evidence="6">
    <location>
        <begin position="230"/>
        <end position="239"/>
    </location>
</feature>
<feature type="domain" description="Phosphatidylglycerol lysyltransferase C-terminal" evidence="7">
    <location>
        <begin position="278"/>
        <end position="366"/>
    </location>
</feature>
<keyword evidence="5" id="KW-0472">Membrane</keyword>
<dbReference type="Proteomes" id="UP000322634">
    <property type="component" value="Unassembled WGS sequence"/>
</dbReference>